<dbReference type="Proteomes" id="UP000075809">
    <property type="component" value="Unassembled WGS sequence"/>
</dbReference>
<organism evidence="1 2">
    <name type="scientific">Mycetomoellerius zeteki</name>
    <dbReference type="NCBI Taxonomy" id="64791"/>
    <lineage>
        <taxon>Eukaryota</taxon>
        <taxon>Metazoa</taxon>
        <taxon>Ecdysozoa</taxon>
        <taxon>Arthropoda</taxon>
        <taxon>Hexapoda</taxon>
        <taxon>Insecta</taxon>
        <taxon>Pterygota</taxon>
        <taxon>Neoptera</taxon>
        <taxon>Endopterygota</taxon>
        <taxon>Hymenoptera</taxon>
        <taxon>Apocrita</taxon>
        <taxon>Aculeata</taxon>
        <taxon>Formicoidea</taxon>
        <taxon>Formicidae</taxon>
        <taxon>Myrmicinae</taxon>
        <taxon>Mycetomoellerius</taxon>
    </lineage>
</organism>
<gene>
    <name evidence="1" type="ORF">ALC60_13226</name>
</gene>
<dbReference type="InterPro" id="IPR036397">
    <property type="entry name" value="RNaseH_sf"/>
</dbReference>
<dbReference type="EMBL" id="KQ983078">
    <property type="protein sequence ID" value="KYQ47750.1"/>
    <property type="molecule type" value="Genomic_DNA"/>
</dbReference>
<dbReference type="AlphaFoldDB" id="A0A151WIX6"/>
<keyword evidence="2" id="KW-1185">Reference proteome</keyword>
<dbReference type="GO" id="GO:0003676">
    <property type="term" value="F:nucleic acid binding"/>
    <property type="evidence" value="ECO:0007669"/>
    <property type="project" value="InterPro"/>
</dbReference>
<reference evidence="1 2" key="1">
    <citation type="submission" date="2015-09" db="EMBL/GenBank/DDBJ databases">
        <title>Trachymyrmex zeteki WGS genome.</title>
        <authorList>
            <person name="Nygaard S."/>
            <person name="Hu H."/>
            <person name="Boomsma J."/>
            <person name="Zhang G."/>
        </authorList>
    </citation>
    <scope>NUCLEOTIDE SEQUENCE [LARGE SCALE GENOMIC DNA]</scope>
    <source>
        <strain evidence="1">Tzet28-1</strain>
        <tissue evidence="1">Whole body</tissue>
    </source>
</reference>
<name>A0A151WIX6_9HYME</name>
<sequence length="245" mass="28153">MELNLQRVVLNFLTKNEMNTIQQPSNSLDMAPCDFFQFDRVKKPLLCKGSPQCIRCGQDRHAKQEECSRVNLPPICCNCLAATENIPIADARKIINNSNNLSNLNLNHNSGDFTSLRTRSHMGNLANFESHNPYDLLQNNASSNSFRSYAHNVPGNDLKFWLSSNEAISKLCPSLSRQEIIMINHLRSNHYNLNESLYQCINHVIFENNLYNYKALRLRSYFHNKYPNSPEDIFPLLSHPPPQVM</sequence>
<accession>A0A151WIX6</accession>
<protein>
    <submittedName>
        <fullName evidence="1">Uncharacterized protein</fullName>
    </submittedName>
</protein>
<evidence type="ECO:0000313" key="2">
    <source>
        <dbReference type="Proteomes" id="UP000075809"/>
    </source>
</evidence>
<evidence type="ECO:0000313" key="1">
    <source>
        <dbReference type="EMBL" id="KYQ47750.1"/>
    </source>
</evidence>
<dbReference type="Gene3D" id="3.30.420.10">
    <property type="entry name" value="Ribonuclease H-like superfamily/Ribonuclease H"/>
    <property type="match status" value="1"/>
</dbReference>
<proteinExistence type="predicted"/>